<accession>A0A1G8ZCC8</accession>
<dbReference type="GO" id="GO:0016791">
    <property type="term" value="F:phosphatase activity"/>
    <property type="evidence" value="ECO:0007669"/>
    <property type="project" value="TreeGrafter"/>
</dbReference>
<name>A0A1G8ZCC8_9PROT</name>
<dbReference type="PANTHER" id="PTHR46470">
    <property type="entry name" value="N-ACYLNEURAMINATE-9-PHOSPHATASE"/>
    <property type="match status" value="1"/>
</dbReference>
<dbReference type="Proteomes" id="UP000198629">
    <property type="component" value="Unassembled WGS sequence"/>
</dbReference>
<protein>
    <submittedName>
        <fullName evidence="4">Putative hydrolase of the HAD superfamily</fullName>
    </submittedName>
</protein>
<dbReference type="STRING" id="492660.SAMN05192566_0184"/>
<dbReference type="InterPro" id="IPR041492">
    <property type="entry name" value="HAD_2"/>
</dbReference>
<dbReference type="SFLD" id="SFLDS00003">
    <property type="entry name" value="Haloacid_Dehalogenase"/>
    <property type="match status" value="1"/>
</dbReference>
<keyword evidence="3" id="KW-0460">Magnesium</keyword>
<evidence type="ECO:0000313" key="5">
    <source>
        <dbReference type="Proteomes" id="UP000198629"/>
    </source>
</evidence>
<dbReference type="EMBL" id="FNFX01000001">
    <property type="protein sequence ID" value="SDK12065.1"/>
    <property type="molecule type" value="Genomic_DNA"/>
</dbReference>
<dbReference type="RefSeq" id="WP_091468419.1">
    <property type="nucleotide sequence ID" value="NZ_FNFX01000001.1"/>
</dbReference>
<keyword evidence="5" id="KW-1185">Reference proteome</keyword>
<gene>
    <name evidence="4" type="ORF">SAMN05192566_0184</name>
</gene>
<organism evidence="4 5">
    <name type="scientific">Methylophilus rhizosphaerae</name>
    <dbReference type="NCBI Taxonomy" id="492660"/>
    <lineage>
        <taxon>Bacteria</taxon>
        <taxon>Pseudomonadati</taxon>
        <taxon>Pseudomonadota</taxon>
        <taxon>Betaproteobacteria</taxon>
        <taxon>Nitrosomonadales</taxon>
        <taxon>Methylophilaceae</taxon>
        <taxon>Methylophilus</taxon>
    </lineage>
</organism>
<dbReference type="GO" id="GO:0046872">
    <property type="term" value="F:metal ion binding"/>
    <property type="evidence" value="ECO:0007669"/>
    <property type="project" value="UniProtKB-KW"/>
</dbReference>
<dbReference type="Gene3D" id="1.10.150.520">
    <property type="match status" value="1"/>
</dbReference>
<keyword evidence="2 4" id="KW-0378">Hydrolase</keyword>
<dbReference type="PANTHER" id="PTHR46470:SF2">
    <property type="entry name" value="GLYCERALDEHYDE 3-PHOSPHATE PHOSPHATASE"/>
    <property type="match status" value="1"/>
</dbReference>
<keyword evidence="1" id="KW-0479">Metal-binding</keyword>
<dbReference type="Gene3D" id="3.40.50.1000">
    <property type="entry name" value="HAD superfamily/HAD-like"/>
    <property type="match status" value="1"/>
</dbReference>
<dbReference type="OrthoDB" id="148966at2"/>
<evidence type="ECO:0000313" key="4">
    <source>
        <dbReference type="EMBL" id="SDK12065.1"/>
    </source>
</evidence>
<dbReference type="InterPro" id="IPR023214">
    <property type="entry name" value="HAD_sf"/>
</dbReference>
<evidence type="ECO:0000256" key="2">
    <source>
        <dbReference type="ARBA" id="ARBA00022801"/>
    </source>
</evidence>
<evidence type="ECO:0000256" key="3">
    <source>
        <dbReference type="ARBA" id="ARBA00022842"/>
    </source>
</evidence>
<dbReference type="SFLD" id="SFLDG01129">
    <property type="entry name" value="C1.5:_HAD__Beta-PGM__Phosphata"/>
    <property type="match status" value="1"/>
</dbReference>
<dbReference type="SUPFAM" id="SSF56784">
    <property type="entry name" value="HAD-like"/>
    <property type="match status" value="1"/>
</dbReference>
<sequence length="225" mass="25816">MILIFDLDDTLYDEMTYVMSGLRAVARFGETTFGWDAAQSLAFMQAHLLKHGRGKIFDEWLRYHGRFSSARVATCIRVYRHHQPEIELFPTALKLIQLYQKKSPLYLVTDGHKVAQKQKVSALKLEAMFKRIFITHRFGIQNAKPSLHCFDIIRKTECRDWSSIVYVGDNPTKDFVNLNEMGALTIRVSTGSHATAIAQPGYDARVTIPDLTHLPATLNMWKERV</sequence>
<dbReference type="InterPro" id="IPR051400">
    <property type="entry name" value="HAD-like_hydrolase"/>
</dbReference>
<dbReference type="InterPro" id="IPR036412">
    <property type="entry name" value="HAD-like_sf"/>
</dbReference>
<dbReference type="Pfam" id="PF13419">
    <property type="entry name" value="HAD_2"/>
    <property type="match status" value="1"/>
</dbReference>
<dbReference type="AlphaFoldDB" id="A0A1G8ZCC8"/>
<reference evidence="5" key="1">
    <citation type="submission" date="2016-10" db="EMBL/GenBank/DDBJ databases">
        <authorList>
            <person name="Varghese N."/>
            <person name="Submissions S."/>
        </authorList>
    </citation>
    <scope>NUCLEOTIDE SEQUENCE [LARGE SCALE GENOMIC DNA]</scope>
    <source>
        <strain evidence="5">CBMB127</strain>
    </source>
</reference>
<proteinExistence type="predicted"/>
<evidence type="ECO:0000256" key="1">
    <source>
        <dbReference type="ARBA" id="ARBA00022723"/>
    </source>
</evidence>